<keyword evidence="3" id="KW-0175">Coiled coil</keyword>
<evidence type="ECO:0000256" key="4">
    <source>
        <dbReference type="SAM" id="Phobius"/>
    </source>
</evidence>
<dbReference type="PANTHER" id="PTHR45138">
    <property type="entry name" value="REGULATORY COMPONENTS OF SENSORY TRANSDUCTION SYSTEM"/>
    <property type="match status" value="1"/>
</dbReference>
<evidence type="ECO:0000256" key="3">
    <source>
        <dbReference type="SAM" id="Coils"/>
    </source>
</evidence>
<feature type="transmembrane region" description="Helical" evidence="4">
    <location>
        <begin position="225"/>
        <end position="249"/>
    </location>
</feature>
<name>A0ABQ1Q1L4_9GAMM</name>
<dbReference type="Pfam" id="PF07695">
    <property type="entry name" value="7TMR-DISM_7TM"/>
    <property type="match status" value="1"/>
</dbReference>
<feature type="signal peptide" evidence="5">
    <location>
        <begin position="1"/>
        <end position="35"/>
    </location>
</feature>
<dbReference type="RefSeq" id="WP_150279104.1">
    <property type="nucleotide sequence ID" value="NZ_BMFF01000008.1"/>
</dbReference>
<dbReference type="InterPro" id="IPR043128">
    <property type="entry name" value="Rev_trsase/Diguanyl_cyclase"/>
</dbReference>
<dbReference type="EMBL" id="BMFF01000008">
    <property type="protein sequence ID" value="GGD10378.1"/>
    <property type="molecule type" value="Genomic_DNA"/>
</dbReference>
<feature type="transmembrane region" description="Helical" evidence="4">
    <location>
        <begin position="348"/>
        <end position="368"/>
    </location>
</feature>
<keyword evidence="4" id="KW-1133">Transmembrane helix</keyword>
<feature type="transmembrane region" description="Helical" evidence="4">
    <location>
        <begin position="317"/>
        <end position="336"/>
    </location>
</feature>
<evidence type="ECO:0000256" key="1">
    <source>
        <dbReference type="ARBA" id="ARBA00012528"/>
    </source>
</evidence>
<dbReference type="InterPro" id="IPR011622">
    <property type="entry name" value="7TMR_DISM_rcpt_extracell_dom2"/>
</dbReference>
<dbReference type="NCBIfam" id="TIGR00254">
    <property type="entry name" value="GGDEF"/>
    <property type="match status" value="1"/>
</dbReference>
<feature type="transmembrane region" description="Helical" evidence="4">
    <location>
        <begin position="293"/>
        <end position="311"/>
    </location>
</feature>
<comment type="caution">
    <text evidence="7">The sequence shown here is derived from an EMBL/GenBank/DDBJ whole genome shotgun (WGS) entry which is preliminary data.</text>
</comment>
<gene>
    <name evidence="7" type="ORF">GCM10007418_31730</name>
</gene>
<evidence type="ECO:0000256" key="2">
    <source>
        <dbReference type="ARBA" id="ARBA00034247"/>
    </source>
</evidence>
<dbReference type="InterPro" id="IPR050469">
    <property type="entry name" value="Diguanylate_Cyclase"/>
</dbReference>
<dbReference type="Proteomes" id="UP000638188">
    <property type="component" value="Unassembled WGS sequence"/>
</dbReference>
<evidence type="ECO:0000256" key="5">
    <source>
        <dbReference type="SAM" id="SignalP"/>
    </source>
</evidence>
<dbReference type="SUPFAM" id="SSF55073">
    <property type="entry name" value="Nucleotide cyclase"/>
    <property type="match status" value="1"/>
</dbReference>
<feature type="coiled-coil region" evidence="3">
    <location>
        <begin position="400"/>
        <end position="449"/>
    </location>
</feature>
<dbReference type="InterPro" id="IPR029787">
    <property type="entry name" value="Nucleotide_cyclase"/>
</dbReference>
<dbReference type="InterPro" id="IPR000160">
    <property type="entry name" value="GGDEF_dom"/>
</dbReference>
<feature type="transmembrane region" description="Helical" evidence="4">
    <location>
        <begin position="200"/>
        <end position="218"/>
    </location>
</feature>
<evidence type="ECO:0000313" key="7">
    <source>
        <dbReference type="EMBL" id="GGD10378.1"/>
    </source>
</evidence>
<evidence type="ECO:0000259" key="6">
    <source>
        <dbReference type="PROSITE" id="PS50887"/>
    </source>
</evidence>
<reference evidence="8" key="1">
    <citation type="journal article" date="2019" name="Int. J. Syst. Evol. Microbiol.">
        <title>The Global Catalogue of Microorganisms (GCM) 10K type strain sequencing project: providing services to taxonomists for standard genome sequencing and annotation.</title>
        <authorList>
            <consortium name="The Broad Institute Genomics Platform"/>
            <consortium name="The Broad Institute Genome Sequencing Center for Infectious Disease"/>
            <person name="Wu L."/>
            <person name="Ma J."/>
        </authorList>
    </citation>
    <scope>NUCLEOTIDE SEQUENCE [LARGE SCALE GENOMIC DNA]</scope>
    <source>
        <strain evidence="8">CGMCC 1.12482</strain>
    </source>
</reference>
<accession>A0ABQ1Q1L4</accession>
<keyword evidence="8" id="KW-1185">Reference proteome</keyword>
<dbReference type="Pfam" id="PF00990">
    <property type="entry name" value="GGDEF"/>
    <property type="match status" value="1"/>
</dbReference>
<keyword evidence="4" id="KW-0472">Membrane</keyword>
<dbReference type="PANTHER" id="PTHR45138:SF9">
    <property type="entry name" value="DIGUANYLATE CYCLASE DGCM-RELATED"/>
    <property type="match status" value="1"/>
</dbReference>
<dbReference type="CDD" id="cd01949">
    <property type="entry name" value="GGDEF"/>
    <property type="match status" value="1"/>
</dbReference>
<feature type="transmembrane region" description="Helical" evidence="4">
    <location>
        <begin position="261"/>
        <end position="281"/>
    </location>
</feature>
<keyword evidence="5" id="KW-0732">Signal</keyword>
<comment type="catalytic activity">
    <reaction evidence="2">
        <text>2 GTP = 3',3'-c-di-GMP + 2 diphosphate</text>
        <dbReference type="Rhea" id="RHEA:24898"/>
        <dbReference type="ChEBI" id="CHEBI:33019"/>
        <dbReference type="ChEBI" id="CHEBI:37565"/>
        <dbReference type="ChEBI" id="CHEBI:58805"/>
        <dbReference type="EC" id="2.7.7.65"/>
    </reaction>
</comment>
<dbReference type="SMART" id="SM00267">
    <property type="entry name" value="GGDEF"/>
    <property type="match status" value="1"/>
</dbReference>
<feature type="chain" id="PRO_5046851450" description="diguanylate cyclase" evidence="5">
    <location>
        <begin position="36"/>
        <end position="623"/>
    </location>
</feature>
<dbReference type="EC" id="2.7.7.65" evidence="1"/>
<protein>
    <recommendedName>
        <fullName evidence="1">diguanylate cyclase</fullName>
        <ecNumber evidence="1">2.7.7.65</ecNumber>
    </recommendedName>
</protein>
<dbReference type="Gene3D" id="2.60.40.2380">
    <property type="match status" value="1"/>
</dbReference>
<dbReference type="InterPro" id="IPR011623">
    <property type="entry name" value="7TMR_DISM_rcpt_extracell_dom1"/>
</dbReference>
<dbReference type="PROSITE" id="PS50887">
    <property type="entry name" value="GGDEF"/>
    <property type="match status" value="1"/>
</dbReference>
<keyword evidence="4" id="KW-0812">Transmembrane</keyword>
<dbReference type="Gene3D" id="3.30.70.270">
    <property type="match status" value="1"/>
</dbReference>
<proteinExistence type="predicted"/>
<feature type="domain" description="GGDEF" evidence="6">
    <location>
        <begin position="484"/>
        <end position="619"/>
    </location>
</feature>
<dbReference type="Pfam" id="PF07696">
    <property type="entry name" value="7TMR-DISMED2"/>
    <property type="match status" value="1"/>
</dbReference>
<evidence type="ECO:0000313" key="8">
    <source>
        <dbReference type="Proteomes" id="UP000638188"/>
    </source>
</evidence>
<sequence>MSSHTGLFRLNSKYSHLVRRALLAFLFCHAFPVYADALSLTSDLTRVQLGPYVDYMEDPSGTLTIDQARAPSSRWLNSDQDILNFGYSASAYWLRVGLTQAEALPETYLLEIAYPVLDHVEVYIFENGAQVAYHSMGDQQPYFQRPIDHTHFLVPIALHPTVMTSVYLRVLSTSAVQVPLNLTQELTMVEINYNQGMIKALYYGAMLIMAVYNLLVFFSIRDVNYLYYVLVVVSIMTLLGGIQGLTFKYLWPNTTELNDSILIVALSSLVIFSALLFRRFLDTPNTRPVLDRVMLLIAILPLFTMATAFYLPYRPLVQTTIVLAVVGIVAGFWAAIVRWRDGFEAAKYLNLAWTFVLAGGIVFAFNKLGILPRNLFTENVMQLATGMQALLLSFALAYRMNSERDLREKAEQESTAAQKALLDQQIKANEDLDRLVQHRAAELQEANERLEALGATDSLTLLLNRRAFEDRFLVEYERAYRNQSSLAVLMVDLDHFKHINDSYGHLFGDVCLTHAAQAIKNSLSRASDVVARYGGEEFIVMLPDTDTQGAASIGQAILDALACMIVDDGQYTVTLTASIGVAAHIPRSTSDRETLLKEADQHLYLAKGNGRNRVEWQPGAPSL</sequence>
<organism evidence="7 8">
    <name type="scientific">Halopseudomonas salina</name>
    <dbReference type="NCBI Taxonomy" id="1323744"/>
    <lineage>
        <taxon>Bacteria</taxon>
        <taxon>Pseudomonadati</taxon>
        <taxon>Pseudomonadota</taxon>
        <taxon>Gammaproteobacteria</taxon>
        <taxon>Pseudomonadales</taxon>
        <taxon>Pseudomonadaceae</taxon>
        <taxon>Halopseudomonas</taxon>
    </lineage>
</organism>